<protein>
    <submittedName>
        <fullName evidence="3">Lactate dehydrogenase</fullName>
    </submittedName>
</protein>
<dbReference type="OrthoDB" id="924592at2"/>
<gene>
    <name evidence="3" type="ORF">CEY11_06720</name>
</gene>
<dbReference type="AlphaFoldDB" id="A0A225MRI9"/>
<dbReference type="GO" id="GO:0016491">
    <property type="term" value="F:oxidoreductase activity"/>
    <property type="evidence" value="ECO:0007669"/>
    <property type="project" value="UniProtKB-KW"/>
</dbReference>
<reference evidence="4" key="1">
    <citation type="submission" date="2017-06" db="EMBL/GenBank/DDBJ databases">
        <title>Herbaspirillum phytohormonus sp. nov., isolated from the root nodule of Robinia pseudoacacia in lead-zinc mine.</title>
        <authorList>
            <person name="Fan M."/>
            <person name="Lin Y."/>
        </authorList>
    </citation>
    <scope>NUCLEOTIDE SEQUENCE [LARGE SCALE GENOMIC DNA]</scope>
    <source>
        <strain evidence="4">SC-089</strain>
    </source>
</reference>
<dbReference type="SUPFAM" id="SSF89733">
    <property type="entry name" value="L-sulfolactate dehydrogenase-like"/>
    <property type="match status" value="1"/>
</dbReference>
<dbReference type="InterPro" id="IPR036111">
    <property type="entry name" value="Mal/L-sulfo/L-lacto_DH-like_sf"/>
</dbReference>
<keyword evidence="4" id="KW-1185">Reference proteome</keyword>
<name>A0A225MRI9_9BURK</name>
<dbReference type="RefSeq" id="WP_088602567.1">
    <property type="nucleotide sequence ID" value="NZ_NJIH01000003.1"/>
</dbReference>
<evidence type="ECO:0000313" key="4">
    <source>
        <dbReference type="Proteomes" id="UP000214603"/>
    </source>
</evidence>
<evidence type="ECO:0000256" key="1">
    <source>
        <dbReference type="ARBA" id="ARBA00006056"/>
    </source>
</evidence>
<comment type="caution">
    <text evidence="3">The sequence shown here is derived from an EMBL/GenBank/DDBJ whole genome shotgun (WGS) entry which is preliminary data.</text>
</comment>
<sequence length="336" mass="35385">MPAADAQRRHLGAAQARELSLRALRGIGYSAAQAEVLAGHMLDAALCGYEYSGLPKILNLAEYRHKRQPSGPMQVVHETPLSVMLDAAGHNGMLAVQDATERVIEKASQQGFAVAGVYNSWMSGRSAYYVEQIARAGLIGLHTISSRPQVAPPGGARAALGTNPIAFGFPTQGDPLLIDMGTSSLMFTDLALRARRGELLPEGVAIDAQGRPTRDPVAASQGAALPFGGYKGFALALAMQALGVFAGSGFGAEGAGYLLLAMRPDLMLPLDRYRADLSANLARVKATERQPGVSEIRIPSEHAFAQRKAKLQAGIEIDAEVYDALQQLAAKADGGA</sequence>
<dbReference type="InterPro" id="IPR043143">
    <property type="entry name" value="Mal/L-sulf/L-lact_DH-like_NADP"/>
</dbReference>
<accession>A0A225MRI9</accession>
<proteinExistence type="inferred from homology"/>
<dbReference type="Gene3D" id="3.30.1370.60">
    <property type="entry name" value="Hypothetical oxidoreductase yiak, domain 2"/>
    <property type="match status" value="1"/>
</dbReference>
<dbReference type="Pfam" id="PF02615">
    <property type="entry name" value="Ldh_2"/>
    <property type="match status" value="1"/>
</dbReference>
<dbReference type="PANTHER" id="PTHR11091">
    <property type="entry name" value="OXIDOREDUCTASE-RELATED"/>
    <property type="match status" value="1"/>
</dbReference>
<dbReference type="Proteomes" id="UP000214603">
    <property type="component" value="Unassembled WGS sequence"/>
</dbReference>
<keyword evidence="2" id="KW-0560">Oxidoreductase</keyword>
<dbReference type="PANTHER" id="PTHR11091:SF0">
    <property type="entry name" value="MALATE DEHYDROGENASE"/>
    <property type="match status" value="1"/>
</dbReference>
<organism evidence="3 4">
    <name type="scientific">Candidimonas nitroreducens</name>
    <dbReference type="NCBI Taxonomy" id="683354"/>
    <lineage>
        <taxon>Bacteria</taxon>
        <taxon>Pseudomonadati</taxon>
        <taxon>Pseudomonadota</taxon>
        <taxon>Betaproteobacteria</taxon>
        <taxon>Burkholderiales</taxon>
        <taxon>Alcaligenaceae</taxon>
        <taxon>Candidimonas</taxon>
    </lineage>
</organism>
<dbReference type="EMBL" id="NJIH01000003">
    <property type="protein sequence ID" value="OWT63987.1"/>
    <property type="molecule type" value="Genomic_DNA"/>
</dbReference>
<dbReference type="Gene3D" id="1.10.1530.10">
    <property type="match status" value="1"/>
</dbReference>
<dbReference type="InterPro" id="IPR043144">
    <property type="entry name" value="Mal/L-sulf/L-lact_DH-like_ah"/>
</dbReference>
<dbReference type="InterPro" id="IPR003767">
    <property type="entry name" value="Malate/L-lactate_DH-like"/>
</dbReference>
<evidence type="ECO:0000256" key="2">
    <source>
        <dbReference type="ARBA" id="ARBA00023002"/>
    </source>
</evidence>
<evidence type="ECO:0000313" key="3">
    <source>
        <dbReference type="EMBL" id="OWT63987.1"/>
    </source>
</evidence>
<comment type="similarity">
    <text evidence="1">Belongs to the LDH2/MDH2 oxidoreductase family.</text>
</comment>